<dbReference type="InterPro" id="IPR042001">
    <property type="entry name" value="Sortase_F"/>
</dbReference>
<dbReference type="AlphaFoldDB" id="A0AB33JS02"/>
<dbReference type="GO" id="GO:0016787">
    <property type="term" value="F:hydrolase activity"/>
    <property type="evidence" value="ECO:0007669"/>
    <property type="project" value="UniProtKB-KW"/>
</dbReference>
<dbReference type="Pfam" id="PF04203">
    <property type="entry name" value="Sortase"/>
    <property type="match status" value="1"/>
</dbReference>
<reference evidence="2" key="1">
    <citation type="submission" date="2024-07" db="EMBL/GenBank/DDBJ databases">
        <title>Complete genome sequences of cellulolytic bacteria, Kitasatospora sp. CMC57 and Streptomyces sp. CMC78, isolated from Japanese agricultural soil.</title>
        <authorList>
            <person name="Hashimoto T."/>
            <person name="Ito M."/>
            <person name="Iwamoto M."/>
            <person name="Fukahori D."/>
            <person name="Shoda T."/>
            <person name="Sakoda M."/>
            <person name="Morohoshi T."/>
            <person name="Mitsuboshi M."/>
            <person name="Nishizawa T."/>
        </authorList>
    </citation>
    <scope>NUCLEOTIDE SEQUENCE</scope>
    <source>
        <strain evidence="2">CMC57</strain>
    </source>
</reference>
<dbReference type="NCBIfam" id="NF033748">
    <property type="entry name" value="class_F_sortase"/>
    <property type="match status" value="1"/>
</dbReference>
<protein>
    <recommendedName>
        <fullName evidence="3">Class F sortase</fullName>
    </recommendedName>
</protein>
<sequence length="234" mass="24722">MGRQTVPNGAPATVPPPAAHPGSLRPFWWAMAAAALGLMVMYQSVDTSPVTSPQVAAAAPAVSAPTARTSSRAAPVAPALPRSRPVKLGIPQLFVEAPFVELGLNPAGALEAPAKEDRNLVGWYRDGASPGERGSAVVAGHVDTTTGPAVFLMLHLLTPGNTVDITREDGIVATFSVDSVQTFPKDRFPDHEVYADTDTAQLRLITCGGAYDRQRKDYTDNVVVFAHLKSSRQT</sequence>
<proteinExistence type="predicted"/>
<dbReference type="EMBL" id="AP035881">
    <property type="protein sequence ID" value="BFP44183.1"/>
    <property type="molecule type" value="Genomic_DNA"/>
</dbReference>
<organism evidence="2">
    <name type="scientific">Kitasatospora sp. CMC57</name>
    <dbReference type="NCBI Taxonomy" id="3231513"/>
    <lineage>
        <taxon>Bacteria</taxon>
        <taxon>Bacillati</taxon>
        <taxon>Actinomycetota</taxon>
        <taxon>Actinomycetes</taxon>
        <taxon>Kitasatosporales</taxon>
        <taxon>Streptomycetaceae</taxon>
        <taxon>Kitasatospora</taxon>
    </lineage>
</organism>
<dbReference type="Gene3D" id="2.40.260.10">
    <property type="entry name" value="Sortase"/>
    <property type="match status" value="1"/>
</dbReference>
<evidence type="ECO:0000256" key="1">
    <source>
        <dbReference type="ARBA" id="ARBA00022801"/>
    </source>
</evidence>
<name>A0AB33JS02_9ACTN</name>
<evidence type="ECO:0000313" key="2">
    <source>
        <dbReference type="EMBL" id="BFP44183.1"/>
    </source>
</evidence>
<dbReference type="InterPro" id="IPR005754">
    <property type="entry name" value="Sortase"/>
</dbReference>
<dbReference type="InterPro" id="IPR023365">
    <property type="entry name" value="Sortase_dom-sf"/>
</dbReference>
<evidence type="ECO:0008006" key="3">
    <source>
        <dbReference type="Google" id="ProtNLM"/>
    </source>
</evidence>
<dbReference type="SUPFAM" id="SSF63817">
    <property type="entry name" value="Sortase"/>
    <property type="match status" value="1"/>
</dbReference>
<dbReference type="CDD" id="cd05829">
    <property type="entry name" value="Sortase_F"/>
    <property type="match status" value="1"/>
</dbReference>
<accession>A0AB33JS02</accession>
<gene>
    <name evidence="2" type="ORF">KCMC57_05510</name>
</gene>
<keyword evidence="1" id="KW-0378">Hydrolase</keyword>
<dbReference type="RefSeq" id="WP_407986780.1">
    <property type="nucleotide sequence ID" value="NZ_AP035881.2"/>
</dbReference>